<proteinExistence type="predicted"/>
<dbReference type="Gene3D" id="2.30.29.30">
    <property type="entry name" value="Pleckstrin-homology domain (PH domain)/Phosphotyrosine-binding domain (PTB)"/>
    <property type="match status" value="1"/>
</dbReference>
<protein>
    <submittedName>
        <fullName evidence="11">6661_t:CDS:1</fullName>
    </submittedName>
</protein>
<comment type="subcellular location">
    <subcellularLocation>
        <location evidence="1">Cytoplasm</location>
    </subcellularLocation>
</comment>
<dbReference type="GO" id="GO:0005737">
    <property type="term" value="C:cytoplasm"/>
    <property type="evidence" value="ECO:0007669"/>
    <property type="project" value="UniProtKB-SubCell"/>
</dbReference>
<evidence type="ECO:0000259" key="9">
    <source>
        <dbReference type="PROSITE" id="PS50003"/>
    </source>
</evidence>
<evidence type="ECO:0000256" key="5">
    <source>
        <dbReference type="ARBA" id="ARBA00022771"/>
    </source>
</evidence>
<dbReference type="GO" id="GO:0005085">
    <property type="term" value="F:guanyl-nucleotide exchange factor activity"/>
    <property type="evidence" value="ECO:0007669"/>
    <property type="project" value="UniProtKB-KW"/>
</dbReference>
<dbReference type="PANTHER" id="PTHR12673">
    <property type="entry name" value="FACIOGENITAL DYSPLASIA PROTEIN"/>
    <property type="match status" value="1"/>
</dbReference>
<keyword evidence="12" id="KW-1185">Reference proteome</keyword>
<keyword evidence="6" id="KW-0862">Zinc</keyword>
<evidence type="ECO:0000256" key="1">
    <source>
        <dbReference type="ARBA" id="ARBA00004496"/>
    </source>
</evidence>
<keyword evidence="2" id="KW-0963">Cytoplasm</keyword>
<dbReference type="GO" id="GO:0008270">
    <property type="term" value="F:zinc ion binding"/>
    <property type="evidence" value="ECO:0007669"/>
    <property type="project" value="UniProtKB-KW"/>
</dbReference>
<keyword evidence="5 7" id="KW-0863">Zinc-finger</keyword>
<dbReference type="OrthoDB" id="660555at2759"/>
<evidence type="ECO:0000313" key="11">
    <source>
        <dbReference type="EMBL" id="CAG8448583.1"/>
    </source>
</evidence>
<dbReference type="PROSITE" id="PS50003">
    <property type="entry name" value="PH_DOMAIN"/>
    <property type="match status" value="1"/>
</dbReference>
<evidence type="ECO:0000256" key="3">
    <source>
        <dbReference type="ARBA" id="ARBA00022658"/>
    </source>
</evidence>
<feature type="domain" description="FYVE-type" evidence="10">
    <location>
        <begin position="357"/>
        <end position="416"/>
    </location>
</feature>
<sequence length="451" mass="51529">MSRQNMFPKNYQKRKTSKEVFSLPAPQSPTNTTTLTTNDTESSKNTNSNATRPLSSLPPAHTTFSARNLVRTNNRRPFPPPPLQRSETNEQRNQPTKISPVNKYLFSTLPRPNSNFVNGKEQLDDSLYTSSDSQLNQKEAVRFAKRRKNRVHFSISFKDFHKILEIEQQFYKGKPIVSNGRTLLKESTLLKDPGTGPIPRKVFLFQDILITAETLPEDKQKTLMKTLDNQLIVPLTHLHIESINHGEDEQQQQTSPPKYLIEVNTGKIFYSFVFDSMKERDEWFDILNEAITNRKVIVARRAKEMDLARQKKRSNSITFEPLSRAWDVTQIINEKSGTVYDAIRFLNGIRNANNNNNGDAVGCMVCKVTKFGVLVRKHHCRLCGRVICWKCSQTRELTYGQEKYVRACKDCLGGEYDSNDEEEYLNGNGEFIIPINGGISIQSTVDLTAVD</sequence>
<dbReference type="EMBL" id="CAJVPL010000110">
    <property type="protein sequence ID" value="CAG8448583.1"/>
    <property type="molecule type" value="Genomic_DNA"/>
</dbReference>
<feature type="region of interest" description="Disordered" evidence="8">
    <location>
        <begin position="1"/>
        <end position="96"/>
    </location>
</feature>
<evidence type="ECO:0000259" key="10">
    <source>
        <dbReference type="PROSITE" id="PS50178"/>
    </source>
</evidence>
<feature type="domain" description="PH" evidence="9">
    <location>
        <begin position="182"/>
        <end position="292"/>
    </location>
</feature>
<accession>A0A9N8YV19</accession>
<reference evidence="11" key="1">
    <citation type="submission" date="2021-06" db="EMBL/GenBank/DDBJ databases">
        <authorList>
            <person name="Kallberg Y."/>
            <person name="Tangrot J."/>
            <person name="Rosling A."/>
        </authorList>
    </citation>
    <scope>NUCLEOTIDE SEQUENCE</scope>
    <source>
        <strain evidence="11">MT106</strain>
    </source>
</reference>
<dbReference type="SMART" id="SM00064">
    <property type="entry name" value="FYVE"/>
    <property type="match status" value="1"/>
</dbReference>
<dbReference type="InterPro" id="IPR000306">
    <property type="entry name" value="Znf_FYVE"/>
</dbReference>
<evidence type="ECO:0000313" key="12">
    <source>
        <dbReference type="Proteomes" id="UP000789831"/>
    </source>
</evidence>
<dbReference type="Gene3D" id="3.30.40.10">
    <property type="entry name" value="Zinc/RING finger domain, C3HC4 (zinc finger)"/>
    <property type="match status" value="1"/>
</dbReference>
<name>A0A9N8YV19_9GLOM</name>
<gene>
    <name evidence="11" type="ORF">AGERDE_LOCUS1581</name>
</gene>
<dbReference type="InterPro" id="IPR017455">
    <property type="entry name" value="Znf_FYVE-rel"/>
</dbReference>
<keyword evidence="3" id="KW-0344">Guanine-nucleotide releasing factor</keyword>
<dbReference type="InterPro" id="IPR011993">
    <property type="entry name" value="PH-like_dom_sf"/>
</dbReference>
<dbReference type="SMART" id="SM00233">
    <property type="entry name" value="PH"/>
    <property type="match status" value="1"/>
</dbReference>
<feature type="compositionally biased region" description="Polar residues" evidence="8">
    <location>
        <begin position="43"/>
        <end position="54"/>
    </location>
</feature>
<feature type="compositionally biased region" description="Polar residues" evidence="8">
    <location>
        <begin position="62"/>
        <end position="72"/>
    </location>
</feature>
<dbReference type="InterPro" id="IPR001849">
    <property type="entry name" value="PH_domain"/>
</dbReference>
<dbReference type="Pfam" id="PF01363">
    <property type="entry name" value="FYVE"/>
    <property type="match status" value="1"/>
</dbReference>
<evidence type="ECO:0000256" key="4">
    <source>
        <dbReference type="ARBA" id="ARBA00022723"/>
    </source>
</evidence>
<dbReference type="InterPro" id="IPR013083">
    <property type="entry name" value="Znf_RING/FYVE/PHD"/>
</dbReference>
<dbReference type="PROSITE" id="PS50178">
    <property type="entry name" value="ZF_FYVE"/>
    <property type="match status" value="1"/>
</dbReference>
<dbReference type="InterPro" id="IPR051092">
    <property type="entry name" value="FYVE_RhoGEF_PH"/>
</dbReference>
<comment type="caution">
    <text evidence="11">The sequence shown here is derived from an EMBL/GenBank/DDBJ whole genome shotgun (WGS) entry which is preliminary data.</text>
</comment>
<dbReference type="AlphaFoldDB" id="A0A9N8YV19"/>
<organism evidence="11 12">
    <name type="scientific">Ambispora gerdemannii</name>
    <dbReference type="NCBI Taxonomy" id="144530"/>
    <lineage>
        <taxon>Eukaryota</taxon>
        <taxon>Fungi</taxon>
        <taxon>Fungi incertae sedis</taxon>
        <taxon>Mucoromycota</taxon>
        <taxon>Glomeromycotina</taxon>
        <taxon>Glomeromycetes</taxon>
        <taxon>Archaeosporales</taxon>
        <taxon>Ambisporaceae</taxon>
        <taxon>Ambispora</taxon>
    </lineage>
</organism>
<dbReference type="SUPFAM" id="SSF57903">
    <property type="entry name" value="FYVE/PHD zinc finger"/>
    <property type="match status" value="1"/>
</dbReference>
<evidence type="ECO:0000256" key="2">
    <source>
        <dbReference type="ARBA" id="ARBA00022490"/>
    </source>
</evidence>
<dbReference type="PANTHER" id="PTHR12673:SF159">
    <property type="entry name" value="LD03170P"/>
    <property type="match status" value="1"/>
</dbReference>
<dbReference type="InterPro" id="IPR011011">
    <property type="entry name" value="Znf_FYVE_PHD"/>
</dbReference>
<evidence type="ECO:0000256" key="8">
    <source>
        <dbReference type="SAM" id="MobiDB-lite"/>
    </source>
</evidence>
<dbReference type="Proteomes" id="UP000789831">
    <property type="component" value="Unassembled WGS sequence"/>
</dbReference>
<evidence type="ECO:0000256" key="7">
    <source>
        <dbReference type="PROSITE-ProRule" id="PRU00091"/>
    </source>
</evidence>
<dbReference type="SUPFAM" id="SSF50729">
    <property type="entry name" value="PH domain-like"/>
    <property type="match status" value="1"/>
</dbReference>
<feature type="compositionally biased region" description="Low complexity" evidence="8">
    <location>
        <begin position="30"/>
        <end position="40"/>
    </location>
</feature>
<evidence type="ECO:0000256" key="6">
    <source>
        <dbReference type="ARBA" id="ARBA00022833"/>
    </source>
</evidence>
<dbReference type="CDD" id="cd00065">
    <property type="entry name" value="FYVE_like_SF"/>
    <property type="match status" value="1"/>
</dbReference>
<keyword evidence="4" id="KW-0479">Metal-binding</keyword>